<protein>
    <submittedName>
        <fullName evidence="4">S24/S26 family peptidase</fullName>
    </submittedName>
</protein>
<dbReference type="Proteomes" id="UP001595696">
    <property type="component" value="Unassembled WGS sequence"/>
</dbReference>
<keyword evidence="2" id="KW-1133">Transmembrane helix</keyword>
<accession>A0ABV8DZE2</accession>
<dbReference type="RefSeq" id="WP_378615426.1">
    <property type="nucleotide sequence ID" value="NZ_JBHSAX010000022.1"/>
</dbReference>
<gene>
    <name evidence="4" type="ORF">ACFO0B_26320</name>
</gene>
<dbReference type="InterPro" id="IPR019533">
    <property type="entry name" value="Peptidase_S26"/>
</dbReference>
<feature type="domain" description="Peptidase S26" evidence="3">
    <location>
        <begin position="16"/>
        <end position="102"/>
    </location>
</feature>
<evidence type="ECO:0000259" key="3">
    <source>
        <dbReference type="Pfam" id="PF10502"/>
    </source>
</evidence>
<evidence type="ECO:0000313" key="5">
    <source>
        <dbReference type="Proteomes" id="UP001595696"/>
    </source>
</evidence>
<dbReference type="Pfam" id="PF10502">
    <property type="entry name" value="Peptidase_S26"/>
    <property type="match status" value="1"/>
</dbReference>
<comment type="caution">
    <text evidence="4">The sequence shown here is derived from an EMBL/GenBank/DDBJ whole genome shotgun (WGS) entry which is preliminary data.</text>
</comment>
<evidence type="ECO:0000313" key="4">
    <source>
        <dbReference type="EMBL" id="MFC3965521.1"/>
    </source>
</evidence>
<dbReference type="PRINTS" id="PR01217">
    <property type="entry name" value="PRICHEXTENSN"/>
</dbReference>
<proteinExistence type="predicted"/>
<dbReference type="EMBL" id="JBHSAX010000022">
    <property type="protein sequence ID" value="MFC3965521.1"/>
    <property type="molecule type" value="Genomic_DNA"/>
</dbReference>
<feature type="compositionally biased region" description="Low complexity" evidence="1">
    <location>
        <begin position="470"/>
        <end position="497"/>
    </location>
</feature>
<name>A0ABV8DZE2_9NOCA</name>
<dbReference type="CDD" id="cd06462">
    <property type="entry name" value="Peptidase_S24_S26"/>
    <property type="match status" value="1"/>
</dbReference>
<evidence type="ECO:0000256" key="2">
    <source>
        <dbReference type="SAM" id="Phobius"/>
    </source>
</evidence>
<organism evidence="4 5">
    <name type="scientific">Nocardia jiangsuensis</name>
    <dbReference type="NCBI Taxonomy" id="1691563"/>
    <lineage>
        <taxon>Bacteria</taxon>
        <taxon>Bacillati</taxon>
        <taxon>Actinomycetota</taxon>
        <taxon>Actinomycetes</taxon>
        <taxon>Mycobacteriales</taxon>
        <taxon>Nocardiaceae</taxon>
        <taxon>Nocardia</taxon>
    </lineage>
</organism>
<reference evidence="5" key="1">
    <citation type="journal article" date="2019" name="Int. J. Syst. Evol. Microbiol.">
        <title>The Global Catalogue of Microorganisms (GCM) 10K type strain sequencing project: providing services to taxonomists for standard genome sequencing and annotation.</title>
        <authorList>
            <consortium name="The Broad Institute Genomics Platform"/>
            <consortium name="The Broad Institute Genome Sequencing Center for Infectious Disease"/>
            <person name="Wu L."/>
            <person name="Ma J."/>
        </authorList>
    </citation>
    <scope>NUCLEOTIDE SEQUENCE [LARGE SCALE GENOMIC DNA]</scope>
    <source>
        <strain evidence="5">CGMCC 4.7330</strain>
    </source>
</reference>
<keyword evidence="5" id="KW-1185">Reference proteome</keyword>
<evidence type="ECO:0000256" key="1">
    <source>
        <dbReference type="SAM" id="MobiDB-lite"/>
    </source>
</evidence>
<feature type="compositionally biased region" description="Pro residues" evidence="1">
    <location>
        <begin position="513"/>
        <end position="522"/>
    </location>
</feature>
<feature type="transmembrane region" description="Helical" evidence="2">
    <location>
        <begin position="7"/>
        <end position="31"/>
    </location>
</feature>
<feature type="compositionally biased region" description="Low complexity" evidence="1">
    <location>
        <begin position="538"/>
        <end position="552"/>
    </location>
</feature>
<sequence length="552" mass="56013">MRTPAQIALTAGAVAGTICLIAAAAALLFGIKPLLFRSGSMEPEIGPGAVALVRTIDAAEIDPGDVVSVRNAAGERLTHRVVAVDAVTGNSATIRLKGDANESEDAQPYTVTEAERVFLHVEKLGYAVAWLASPPAVFLGGAFAGLLLAIAFLPRPPRTAPGGGGKRAAAPLVVVAALVTATGPAGAPEAQAAATDAAAANSGAFTSRTEFVPRINQPFSTGSYVTCSKTPATGPDPVTMRWRHIGAPYLYRLVLRDLGGTIWRTWDVTTVPAAAGDTVSFVITGAGLPARLALPYLYDLEVHTVLPGPPVSSGAVSTAWRGYGVQQVLLIGLITPEDLDCGVLRTEQNGTPAYVPGPASVSCADAAPRVTLTWPHLGSPYTYTLIVRDGTSRNSMLTRQNIAGPAQAGQNVTSTIAVADLDLGQRTGNAAVAEIRATNGSAVSSEFAQQNLTVTTTSVACPAAGLRAQSAPSSSTTATTTGSTTPTTSAPTTSPTPGTAPPPAPATTTTTPAPVPGPPAPAPATTTTTTPPPEARELPPTTTPSSTPTTPP</sequence>
<keyword evidence="2" id="KW-0812">Transmembrane</keyword>
<feature type="region of interest" description="Disordered" evidence="1">
    <location>
        <begin position="466"/>
        <end position="552"/>
    </location>
</feature>
<keyword evidence="2" id="KW-0472">Membrane</keyword>